<dbReference type="InterPro" id="IPR050083">
    <property type="entry name" value="HtpX_protease"/>
</dbReference>
<dbReference type="Pfam" id="PF01435">
    <property type="entry name" value="Peptidase_M48"/>
    <property type="match status" value="1"/>
</dbReference>
<evidence type="ECO:0000256" key="10">
    <source>
        <dbReference type="ARBA" id="ARBA00023049"/>
    </source>
</evidence>
<name>A0A3D9BV65_9RHOB</name>
<evidence type="ECO:0000256" key="12">
    <source>
        <dbReference type="HAMAP-Rule" id="MF_00188"/>
    </source>
</evidence>
<comment type="cofactor">
    <cofactor evidence="12">
        <name>Zn(2+)</name>
        <dbReference type="ChEBI" id="CHEBI:29105"/>
    </cofactor>
    <text evidence="12">Binds 1 zinc ion per subunit.</text>
</comment>
<evidence type="ECO:0000256" key="4">
    <source>
        <dbReference type="ARBA" id="ARBA00022670"/>
    </source>
</evidence>
<dbReference type="Gene3D" id="3.30.2010.10">
    <property type="entry name" value="Metalloproteases ('zincins'), catalytic domain"/>
    <property type="match status" value="1"/>
</dbReference>
<comment type="similarity">
    <text evidence="2 12">Belongs to the peptidase M48B family.</text>
</comment>
<evidence type="ECO:0000256" key="9">
    <source>
        <dbReference type="ARBA" id="ARBA00022989"/>
    </source>
</evidence>
<feature type="region of interest" description="Disordered" evidence="13">
    <location>
        <begin position="275"/>
        <end position="295"/>
    </location>
</feature>
<evidence type="ECO:0000256" key="5">
    <source>
        <dbReference type="ARBA" id="ARBA00022692"/>
    </source>
</evidence>
<feature type="transmembrane region" description="Helical" evidence="12">
    <location>
        <begin position="172"/>
        <end position="195"/>
    </location>
</feature>
<reference evidence="15 16" key="1">
    <citation type="journal article" date="2017" name="Int. J. Syst. Evol. Microbiol.">
        <title>Rhodosalinus sediminis gen. nov., sp. nov., isolated from marine saltern.</title>
        <authorList>
            <person name="Guo L.Y."/>
            <person name="Ling S.K."/>
            <person name="Li C.M."/>
            <person name="Chen G.J."/>
            <person name="Du Z.J."/>
        </authorList>
    </citation>
    <scope>NUCLEOTIDE SEQUENCE [LARGE SCALE GENOMIC DNA]</scope>
    <source>
        <strain evidence="15 16">WDN1C137</strain>
    </source>
</reference>
<feature type="binding site" evidence="12">
    <location>
        <position position="135"/>
    </location>
    <ligand>
        <name>Zn(2+)</name>
        <dbReference type="ChEBI" id="CHEBI:29105"/>
        <note>catalytic</note>
    </ligand>
</feature>
<dbReference type="CDD" id="cd07336">
    <property type="entry name" value="M48B_HtpX_like"/>
    <property type="match status" value="1"/>
</dbReference>
<dbReference type="NCBIfam" id="NF002826">
    <property type="entry name" value="PRK03001.1"/>
    <property type="match status" value="1"/>
</dbReference>
<organism evidence="15 16">
    <name type="scientific">Rhodosalinus sediminis</name>
    <dbReference type="NCBI Taxonomy" id="1940533"/>
    <lineage>
        <taxon>Bacteria</taxon>
        <taxon>Pseudomonadati</taxon>
        <taxon>Pseudomonadota</taxon>
        <taxon>Alphaproteobacteria</taxon>
        <taxon>Rhodobacterales</taxon>
        <taxon>Paracoccaceae</taxon>
        <taxon>Rhodosalinus</taxon>
    </lineage>
</organism>
<evidence type="ECO:0000256" key="2">
    <source>
        <dbReference type="ARBA" id="ARBA00009779"/>
    </source>
</evidence>
<keyword evidence="5 12" id="KW-0812">Transmembrane</keyword>
<evidence type="ECO:0000256" key="8">
    <source>
        <dbReference type="ARBA" id="ARBA00022833"/>
    </source>
</evidence>
<evidence type="ECO:0000313" key="15">
    <source>
        <dbReference type="EMBL" id="REC57378.1"/>
    </source>
</evidence>
<evidence type="ECO:0000256" key="6">
    <source>
        <dbReference type="ARBA" id="ARBA00022723"/>
    </source>
</evidence>
<feature type="transmembrane region" description="Helical" evidence="12">
    <location>
        <begin position="31"/>
        <end position="48"/>
    </location>
</feature>
<accession>A0A3D9BV65</accession>
<evidence type="ECO:0000256" key="13">
    <source>
        <dbReference type="SAM" id="MobiDB-lite"/>
    </source>
</evidence>
<feature type="active site" evidence="12">
    <location>
        <position position="132"/>
    </location>
</feature>
<dbReference type="PANTHER" id="PTHR43221">
    <property type="entry name" value="PROTEASE HTPX"/>
    <property type="match status" value="1"/>
</dbReference>
<keyword evidence="16" id="KW-1185">Reference proteome</keyword>
<dbReference type="GO" id="GO:0008270">
    <property type="term" value="F:zinc ion binding"/>
    <property type="evidence" value="ECO:0007669"/>
    <property type="project" value="UniProtKB-UniRule"/>
</dbReference>
<keyword evidence="9 12" id="KW-1133">Transmembrane helix</keyword>
<dbReference type="InterPro" id="IPR001915">
    <property type="entry name" value="Peptidase_M48"/>
</dbReference>
<dbReference type="PANTHER" id="PTHR43221:SF1">
    <property type="entry name" value="PROTEASE HTPX"/>
    <property type="match status" value="1"/>
</dbReference>
<dbReference type="GO" id="GO:0004222">
    <property type="term" value="F:metalloendopeptidase activity"/>
    <property type="evidence" value="ECO:0007669"/>
    <property type="project" value="UniProtKB-UniRule"/>
</dbReference>
<keyword evidence="10 12" id="KW-0482">Metalloprotease</keyword>
<comment type="subcellular location">
    <subcellularLocation>
        <location evidence="1 12">Cell membrane</location>
        <topology evidence="1 12">Multi-pass membrane protein</topology>
    </subcellularLocation>
</comment>
<protein>
    <recommendedName>
        <fullName evidence="12">Protease HtpX homolog</fullName>
        <ecNumber evidence="12">3.4.24.-</ecNumber>
    </recommendedName>
</protein>
<keyword evidence="3 12" id="KW-1003">Cell membrane</keyword>
<dbReference type="HAMAP" id="MF_00188">
    <property type="entry name" value="Pept_M48_protease_HtpX"/>
    <property type="match status" value="1"/>
</dbReference>
<evidence type="ECO:0000256" key="3">
    <source>
        <dbReference type="ARBA" id="ARBA00022475"/>
    </source>
</evidence>
<feature type="transmembrane region" description="Helical" evidence="12">
    <location>
        <begin position="7"/>
        <end position="25"/>
    </location>
</feature>
<dbReference type="EMBL" id="QOHR01000007">
    <property type="protein sequence ID" value="REC57378.1"/>
    <property type="molecule type" value="Genomic_DNA"/>
</dbReference>
<sequence length="295" mass="31321">MAGYMRTAILMAVMTALFMGVGYLLAGPTGIVLAFVLAAGMNLVGWWNSDRMVLRMHGARPAEGPGSEGLRRMVADLARRAGMPVPKVYVIETAQPNAFATGRNPENAAVAVTTGLLQRLSREEVAGVVAHELAHIRNRDTLIMTITATFAGAISMLANFELFFGGRRDSPLGLAGTLAMMILAPLAAGLVQMAISRAREYEADRTGAEICGDPDWLASALERIAGQAARIDNNAAERNPATAHMFIINPLHAHGYDNLFSTHPKTENRVAALRAMPGGGRPATPRDAAPAGPWG</sequence>
<evidence type="ECO:0000256" key="11">
    <source>
        <dbReference type="ARBA" id="ARBA00023136"/>
    </source>
</evidence>
<evidence type="ECO:0000259" key="14">
    <source>
        <dbReference type="Pfam" id="PF01435"/>
    </source>
</evidence>
<proteinExistence type="inferred from homology"/>
<feature type="binding site" evidence="12">
    <location>
        <position position="131"/>
    </location>
    <ligand>
        <name>Zn(2+)</name>
        <dbReference type="ChEBI" id="CHEBI:29105"/>
        <note>catalytic</note>
    </ligand>
</feature>
<keyword evidence="8 12" id="KW-0862">Zinc</keyword>
<dbReference type="EC" id="3.4.24.-" evidence="12"/>
<comment type="caution">
    <text evidence="15">The sequence shown here is derived from an EMBL/GenBank/DDBJ whole genome shotgun (WGS) entry which is preliminary data.</text>
</comment>
<dbReference type="GO" id="GO:0005886">
    <property type="term" value="C:plasma membrane"/>
    <property type="evidence" value="ECO:0007669"/>
    <property type="project" value="UniProtKB-SubCell"/>
</dbReference>
<feature type="binding site" evidence="12">
    <location>
        <position position="200"/>
    </location>
    <ligand>
        <name>Zn(2+)</name>
        <dbReference type="ChEBI" id="CHEBI:29105"/>
        <note>catalytic</note>
    </ligand>
</feature>
<keyword evidence="7 12" id="KW-0378">Hydrolase</keyword>
<dbReference type="InterPro" id="IPR022919">
    <property type="entry name" value="Pept_M48_protease_HtpX"/>
</dbReference>
<evidence type="ECO:0000313" key="16">
    <source>
        <dbReference type="Proteomes" id="UP000257131"/>
    </source>
</evidence>
<keyword evidence="4 12" id="KW-0645">Protease</keyword>
<feature type="transmembrane region" description="Helical" evidence="12">
    <location>
        <begin position="141"/>
        <end position="160"/>
    </location>
</feature>
<keyword evidence="11 12" id="KW-0472">Membrane</keyword>
<keyword evidence="6 12" id="KW-0479">Metal-binding</keyword>
<dbReference type="RefSeq" id="WP_115979364.1">
    <property type="nucleotide sequence ID" value="NZ_QOHR01000007.1"/>
</dbReference>
<dbReference type="Proteomes" id="UP000257131">
    <property type="component" value="Unassembled WGS sequence"/>
</dbReference>
<feature type="domain" description="Peptidase M48" evidence="14">
    <location>
        <begin position="70"/>
        <end position="275"/>
    </location>
</feature>
<evidence type="ECO:0000256" key="7">
    <source>
        <dbReference type="ARBA" id="ARBA00022801"/>
    </source>
</evidence>
<dbReference type="OrthoDB" id="15218at2"/>
<dbReference type="NCBIfam" id="NF002363">
    <property type="entry name" value="PRK01345.1"/>
    <property type="match status" value="1"/>
</dbReference>
<dbReference type="AlphaFoldDB" id="A0A3D9BV65"/>
<evidence type="ECO:0000256" key="1">
    <source>
        <dbReference type="ARBA" id="ARBA00004651"/>
    </source>
</evidence>
<gene>
    <name evidence="12" type="primary">htpX</name>
    <name evidence="15" type="ORF">DRV84_08010</name>
</gene>
<dbReference type="GO" id="GO:0006508">
    <property type="term" value="P:proteolysis"/>
    <property type="evidence" value="ECO:0007669"/>
    <property type="project" value="UniProtKB-KW"/>
</dbReference>